<reference evidence="1 3" key="1">
    <citation type="submission" date="2017-11" db="EMBL/GenBank/DDBJ databases">
        <title>Comparitive Functional Genomics of Dry Heat Resistant strains isolated from the Viking Spacecraft.</title>
        <authorList>
            <person name="Seuylemezian A."/>
            <person name="Cooper K."/>
            <person name="Vaishampayan P."/>
        </authorList>
    </citation>
    <scope>NUCLEOTIDE SEQUENCE [LARGE SCALE GENOMIC DNA]</scope>
    <source>
        <strain evidence="1 3">M4.6</strain>
    </source>
</reference>
<protein>
    <recommendedName>
        <fullName evidence="5">YheE family protein</fullName>
    </recommendedName>
</protein>
<sequence>MLTHFQYKPLYANNQLPGWTFSFYLQKKKYEGIYHQSGKIEWTSIEPNQEIIADVQSQIHELMLYHVYEK</sequence>
<evidence type="ECO:0000313" key="1">
    <source>
        <dbReference type="EMBL" id="PLR81187.1"/>
    </source>
</evidence>
<dbReference type="OrthoDB" id="2736244at2"/>
<dbReference type="EMBL" id="PGVD01000007">
    <property type="protein sequence ID" value="PLS00634.1"/>
    <property type="molecule type" value="Genomic_DNA"/>
</dbReference>
<dbReference type="EMBL" id="PGVA01000038">
    <property type="protein sequence ID" value="PLR81187.1"/>
    <property type="molecule type" value="Genomic_DNA"/>
</dbReference>
<organism evidence="1 3">
    <name type="scientific">Bacillus canaveralius</name>
    <dbReference type="NCBI Taxonomy" id="1403243"/>
    <lineage>
        <taxon>Bacteria</taxon>
        <taxon>Bacillati</taxon>
        <taxon>Bacillota</taxon>
        <taxon>Bacilli</taxon>
        <taxon>Bacillales</taxon>
        <taxon>Bacillaceae</taxon>
        <taxon>Bacillus</taxon>
    </lineage>
</organism>
<evidence type="ECO:0000313" key="4">
    <source>
        <dbReference type="Proteomes" id="UP000235114"/>
    </source>
</evidence>
<dbReference type="AlphaFoldDB" id="A0A2N5GJA5"/>
<reference evidence="2 4" key="2">
    <citation type="submission" date="2017-12" db="EMBL/GenBank/DDBJ databases">
        <title>Comparative Functional Genomics of Dry Heat Resistant strains isolated from the Viking Spacecraft.</title>
        <authorList>
            <person name="Seuylemezian A."/>
            <person name="Cooper K."/>
            <person name="Vaishampayan P."/>
        </authorList>
    </citation>
    <scope>NUCLEOTIDE SEQUENCE [LARGE SCALE GENOMIC DNA]</scope>
    <source>
        <strain evidence="2 4">ATCC 29669</strain>
    </source>
</reference>
<dbReference type="Pfam" id="PF17277">
    <property type="entry name" value="DUF5342"/>
    <property type="match status" value="1"/>
</dbReference>
<comment type="caution">
    <text evidence="1">The sequence shown here is derived from an EMBL/GenBank/DDBJ whole genome shotgun (WGS) entry which is preliminary data.</text>
</comment>
<keyword evidence="4" id="KW-1185">Reference proteome</keyword>
<evidence type="ECO:0008006" key="5">
    <source>
        <dbReference type="Google" id="ProtNLM"/>
    </source>
</evidence>
<evidence type="ECO:0000313" key="3">
    <source>
        <dbReference type="Proteomes" id="UP000234951"/>
    </source>
</evidence>
<proteinExistence type="predicted"/>
<dbReference type="Proteomes" id="UP000234951">
    <property type="component" value="Unassembled WGS sequence"/>
</dbReference>
<dbReference type="RefSeq" id="WP_101578312.1">
    <property type="nucleotide sequence ID" value="NZ_PGVA01000038.1"/>
</dbReference>
<name>A0A2N5GJA5_9BACI</name>
<accession>A0A2N5GJA5</accession>
<gene>
    <name evidence="1" type="ORF">CU635_15620</name>
    <name evidence="2" type="ORF">CVD25_01730</name>
</gene>
<dbReference type="InterPro" id="IPR017263">
    <property type="entry name" value="UCP037692"/>
</dbReference>
<dbReference type="Proteomes" id="UP000235114">
    <property type="component" value="Unassembled WGS sequence"/>
</dbReference>
<evidence type="ECO:0000313" key="2">
    <source>
        <dbReference type="EMBL" id="PLS00634.1"/>
    </source>
</evidence>
<dbReference type="PIRSF" id="PIRSF037692">
    <property type="entry name" value="UCP037692"/>
    <property type="match status" value="1"/>
</dbReference>